<dbReference type="SUPFAM" id="SSF54001">
    <property type="entry name" value="Cysteine proteinases"/>
    <property type="match status" value="1"/>
</dbReference>
<reference evidence="3 4" key="1">
    <citation type="submission" date="2018-11" db="EMBL/GenBank/DDBJ databases">
        <authorList>
            <consortium name="Pathogen Informatics"/>
        </authorList>
    </citation>
    <scope>NUCLEOTIDE SEQUENCE [LARGE SCALE GENOMIC DNA]</scope>
    <source>
        <strain evidence="3 4">NST_G2</strain>
    </source>
</reference>
<keyword evidence="4" id="KW-1185">Reference proteome</keyword>
<feature type="compositionally biased region" description="Polar residues" evidence="1">
    <location>
        <begin position="334"/>
        <end position="348"/>
    </location>
</feature>
<dbReference type="InterPro" id="IPR044743">
    <property type="entry name" value="Ubl_USP48"/>
</dbReference>
<evidence type="ECO:0000313" key="3">
    <source>
        <dbReference type="EMBL" id="VDL98024.1"/>
    </source>
</evidence>
<dbReference type="OrthoDB" id="289038at2759"/>
<feature type="domain" description="USP" evidence="2">
    <location>
        <begin position="1"/>
        <end position="93"/>
    </location>
</feature>
<feature type="region of interest" description="Disordered" evidence="1">
    <location>
        <begin position="173"/>
        <end position="204"/>
    </location>
</feature>
<feature type="region of interest" description="Disordered" evidence="1">
    <location>
        <begin position="1034"/>
        <end position="1059"/>
    </location>
</feature>
<dbReference type="PROSITE" id="PS50235">
    <property type="entry name" value="USP_3"/>
    <property type="match status" value="1"/>
</dbReference>
<dbReference type="CDD" id="cd01795">
    <property type="entry name" value="Ubl_USP48"/>
    <property type="match status" value="1"/>
</dbReference>
<dbReference type="Gene3D" id="3.90.70.10">
    <property type="entry name" value="Cysteine proteinases"/>
    <property type="match status" value="1"/>
</dbReference>
<organism evidence="3 4">
    <name type="scientific">Schistocephalus solidus</name>
    <name type="common">Tapeworm</name>
    <dbReference type="NCBI Taxonomy" id="70667"/>
    <lineage>
        <taxon>Eukaryota</taxon>
        <taxon>Metazoa</taxon>
        <taxon>Spiralia</taxon>
        <taxon>Lophotrochozoa</taxon>
        <taxon>Platyhelminthes</taxon>
        <taxon>Cestoda</taxon>
        <taxon>Eucestoda</taxon>
        <taxon>Diphyllobothriidea</taxon>
        <taxon>Diphyllobothriidae</taxon>
        <taxon>Schistocephalus</taxon>
    </lineage>
</organism>
<dbReference type="GO" id="GO:0016579">
    <property type="term" value="P:protein deubiquitination"/>
    <property type="evidence" value="ECO:0007669"/>
    <property type="project" value="InterPro"/>
</dbReference>
<dbReference type="AlphaFoldDB" id="A0A3P7EI80"/>
<name>A0A3P7EI80_SCHSO</name>
<accession>A0A3P7EI80</accession>
<feature type="region of interest" description="Disordered" evidence="1">
    <location>
        <begin position="797"/>
        <end position="829"/>
    </location>
</feature>
<protein>
    <recommendedName>
        <fullName evidence="2">USP domain-containing protein</fullName>
    </recommendedName>
</protein>
<proteinExistence type="predicted"/>
<dbReference type="GO" id="GO:0004843">
    <property type="term" value="F:cysteine-type deubiquitinase activity"/>
    <property type="evidence" value="ECO:0007669"/>
    <property type="project" value="InterPro"/>
</dbReference>
<gene>
    <name evidence="3" type="ORF">SSLN_LOCUS11639</name>
</gene>
<dbReference type="STRING" id="70667.A0A3P7EI80"/>
<dbReference type="PROSITE" id="PS00973">
    <property type="entry name" value="USP_2"/>
    <property type="match status" value="1"/>
</dbReference>
<feature type="region of interest" description="Disordered" evidence="1">
    <location>
        <begin position="923"/>
        <end position="942"/>
    </location>
</feature>
<sequence>MYRLSGVLLHLGRQSTSGHYIAVVRENQPASCLYDSAVQAEANTNEDAVCADTAAGSCDLTQDCWKICNDEQVWCNYLSVPPSLLIRILYPALIWPNWLHYRLRNLKSSQQWIVSVAILGPVACHSGPWLALFIVYQKTGISSRESVAPTLTRLGRDMVFRVPATQFDLSKVNGNAQSTLSKSPRDSNSRNYTPTKVSPTPSTAPLAAQSESLVGDMMATTTAQPVDSLPSNVHVSTTAYMLFYRRIAEQDEPDQGPVVCVPVPEHLEAITKCKNAAYLEDLATKRAEQAAYKKLLLERSTMRAEILSQLSLKPSPAVELSSPSEKRRRRDEQSTTTTSTSLRHVPSSTTNAACSLEGQVRLSDLCLVPTQWLSDWLKEPEKCPPQLLLPDHQPVLLMSPSQNRFHSLNLCPHGHVPPDTAPSTLRAISLDGLRSCLASIVAGRDQSSVKNSVAISTSDVVQQSLRPCLECIQHRLAGNLFNLACANFNKELSRWKKASAGGLWPLSKSALAFCANDHAPEGNTKNSFYWVGSKSLNRWRTKAQAYFSALHTPSSSRTVEGQVGASQPPTTDFNTDCLCRHGRLLVGGLGAGARSSQNTTPLRCLPHYLWQRLTGLFPNYQLPTHPVEDATGLTTGLQPCPDCVAMRGDLVSRAQRERELLPDLALAAMTPASASTVGAGASCVAHRDLRLLTSCPASGIVSTRSQSKSAADSDSANGVLYLVPMDFINAWRRFIRSPSLATLPDELPSGLAADDALCEHDHLLMPWKELLDEDILFPLSATEWNILHKAYSDTGAYNDRSSAEDTVSSTNSSGVEEEEEEEYNGTSTTTATALYDYPPFRLVLDSTSSLADPAFKVDLPDSYATVCPECYPLLQERRSMYVSARIRVRLIPCPSETAAEQTCCGAPQQPSFVDLSADKSVAADSGSSSDIPPDTPLAEKAVPTGVECPSSALRRSSRTRGARDDFVLRVDSSSKLQDIRVQMMKLIDVAPFDQHLSLGGVEFTDYSRTLVQLGIQPDSLLYLWVDLPPADSADLERSKKTGGAPNSSVSYSRTSEPVETGFKGTRLLNSWSPEVAVSNGS</sequence>
<feature type="compositionally biased region" description="Polar residues" evidence="1">
    <location>
        <begin position="173"/>
        <end position="182"/>
    </location>
</feature>
<dbReference type="InterPro" id="IPR018200">
    <property type="entry name" value="USP_CS"/>
</dbReference>
<dbReference type="InterPro" id="IPR028889">
    <property type="entry name" value="USP"/>
</dbReference>
<evidence type="ECO:0000313" key="4">
    <source>
        <dbReference type="Proteomes" id="UP000275846"/>
    </source>
</evidence>
<feature type="compositionally biased region" description="Polar residues" evidence="1">
    <location>
        <begin position="1044"/>
        <end position="1057"/>
    </location>
</feature>
<evidence type="ECO:0000256" key="1">
    <source>
        <dbReference type="SAM" id="MobiDB-lite"/>
    </source>
</evidence>
<evidence type="ECO:0000259" key="2">
    <source>
        <dbReference type="PROSITE" id="PS50235"/>
    </source>
</evidence>
<feature type="compositionally biased region" description="Polar residues" evidence="1">
    <location>
        <begin position="189"/>
        <end position="203"/>
    </location>
</feature>
<dbReference type="GO" id="GO:0004197">
    <property type="term" value="F:cysteine-type endopeptidase activity"/>
    <property type="evidence" value="ECO:0007669"/>
    <property type="project" value="InterPro"/>
</dbReference>
<dbReference type="InterPro" id="IPR029071">
    <property type="entry name" value="Ubiquitin-like_domsf"/>
</dbReference>
<dbReference type="InterPro" id="IPR038765">
    <property type="entry name" value="Papain-like_cys_pep_sf"/>
</dbReference>
<dbReference type="SUPFAM" id="SSF54236">
    <property type="entry name" value="Ubiquitin-like"/>
    <property type="match status" value="1"/>
</dbReference>
<dbReference type="Proteomes" id="UP000275846">
    <property type="component" value="Unassembled WGS sequence"/>
</dbReference>
<feature type="region of interest" description="Disordered" evidence="1">
    <location>
        <begin position="315"/>
        <end position="348"/>
    </location>
</feature>
<dbReference type="EMBL" id="UYSU01036686">
    <property type="protein sequence ID" value="VDL98024.1"/>
    <property type="molecule type" value="Genomic_DNA"/>
</dbReference>